<organism evidence="1 2">
    <name type="scientific">Araneus ventricosus</name>
    <name type="common">Orbweaver spider</name>
    <name type="synonym">Epeira ventricosa</name>
    <dbReference type="NCBI Taxonomy" id="182803"/>
    <lineage>
        <taxon>Eukaryota</taxon>
        <taxon>Metazoa</taxon>
        <taxon>Ecdysozoa</taxon>
        <taxon>Arthropoda</taxon>
        <taxon>Chelicerata</taxon>
        <taxon>Arachnida</taxon>
        <taxon>Araneae</taxon>
        <taxon>Araneomorphae</taxon>
        <taxon>Entelegynae</taxon>
        <taxon>Araneoidea</taxon>
        <taxon>Araneidae</taxon>
        <taxon>Araneus</taxon>
    </lineage>
</organism>
<dbReference type="AlphaFoldDB" id="A0A4Y2RUK0"/>
<dbReference type="Proteomes" id="UP000499080">
    <property type="component" value="Unassembled WGS sequence"/>
</dbReference>
<name>A0A4Y2RUK0_ARAVE</name>
<evidence type="ECO:0000313" key="2">
    <source>
        <dbReference type="Proteomes" id="UP000499080"/>
    </source>
</evidence>
<dbReference type="EMBL" id="BGPR01147691">
    <property type="protein sequence ID" value="GBN79537.1"/>
    <property type="molecule type" value="Genomic_DNA"/>
</dbReference>
<feature type="non-terminal residue" evidence="1">
    <location>
        <position position="70"/>
    </location>
</feature>
<protein>
    <submittedName>
        <fullName evidence="1">Uncharacterized protein</fullName>
    </submittedName>
</protein>
<evidence type="ECO:0000313" key="1">
    <source>
        <dbReference type="EMBL" id="GBN79537.1"/>
    </source>
</evidence>
<gene>
    <name evidence="1" type="ORF">AVEN_195797_1</name>
</gene>
<comment type="caution">
    <text evidence="1">The sequence shown here is derived from an EMBL/GenBank/DDBJ whole genome shotgun (WGS) entry which is preliminary data.</text>
</comment>
<proteinExistence type="predicted"/>
<accession>A0A4Y2RUK0</accession>
<sequence>MWDSAQGTKCPHKCLPTRALVVPTRGLKRDGPCYFEPWSDDQDNTGTGTACPNFRTTPAPRSFWWTLNPM</sequence>
<keyword evidence="2" id="KW-1185">Reference proteome</keyword>
<reference evidence="1 2" key="1">
    <citation type="journal article" date="2019" name="Sci. Rep.">
        <title>Orb-weaving spider Araneus ventricosus genome elucidates the spidroin gene catalogue.</title>
        <authorList>
            <person name="Kono N."/>
            <person name="Nakamura H."/>
            <person name="Ohtoshi R."/>
            <person name="Moran D.A.P."/>
            <person name="Shinohara A."/>
            <person name="Yoshida Y."/>
            <person name="Fujiwara M."/>
            <person name="Mori M."/>
            <person name="Tomita M."/>
            <person name="Arakawa K."/>
        </authorList>
    </citation>
    <scope>NUCLEOTIDE SEQUENCE [LARGE SCALE GENOMIC DNA]</scope>
</reference>